<dbReference type="InterPro" id="IPR000086">
    <property type="entry name" value="NUDIX_hydrolase_dom"/>
</dbReference>
<dbReference type="InterPro" id="IPR020476">
    <property type="entry name" value="Nudix_hydrolase"/>
</dbReference>
<evidence type="ECO:0000256" key="3">
    <source>
        <dbReference type="RuleBase" id="RU003476"/>
    </source>
</evidence>
<sequence length="165" mass="18631">MAGHILQKSILVLFFGAFPMNDNQKQKPRVAVLSLVVKGRHILLVRRANPPDAGKWGFPGGKVEFGETLEMAAQRELFEETGIRARADRILTTLEAFSRDQSERLQFHYVMVAVLCEWQEGEPVAGDDALEAEWYHADDLPWFDLATSEDVPRVAEMAFEAMQKA</sequence>
<evidence type="ECO:0000256" key="1">
    <source>
        <dbReference type="ARBA" id="ARBA00001946"/>
    </source>
</evidence>
<dbReference type="Pfam" id="PF00293">
    <property type="entry name" value="NUDIX"/>
    <property type="match status" value="1"/>
</dbReference>
<protein>
    <submittedName>
        <fullName evidence="5">8-oxo-dGTP diphosphatase</fullName>
    </submittedName>
</protein>
<evidence type="ECO:0000259" key="4">
    <source>
        <dbReference type="PROSITE" id="PS51462"/>
    </source>
</evidence>
<dbReference type="CDD" id="cd04673">
    <property type="entry name" value="NUDIX_ADPRase"/>
    <property type="match status" value="1"/>
</dbReference>
<organism evidence="5 6">
    <name type="scientific">Cohaesibacter marisflavi</name>
    <dbReference type="NCBI Taxonomy" id="655353"/>
    <lineage>
        <taxon>Bacteria</taxon>
        <taxon>Pseudomonadati</taxon>
        <taxon>Pseudomonadota</taxon>
        <taxon>Alphaproteobacteria</taxon>
        <taxon>Hyphomicrobiales</taxon>
        <taxon>Cohaesibacteraceae</taxon>
    </lineage>
</organism>
<dbReference type="SUPFAM" id="SSF55811">
    <property type="entry name" value="Nudix"/>
    <property type="match status" value="1"/>
</dbReference>
<dbReference type="GO" id="GO:0016787">
    <property type="term" value="F:hydrolase activity"/>
    <property type="evidence" value="ECO:0007669"/>
    <property type="project" value="UniProtKB-KW"/>
</dbReference>
<dbReference type="InterPro" id="IPR015797">
    <property type="entry name" value="NUDIX_hydrolase-like_dom_sf"/>
</dbReference>
<gene>
    <name evidence="5" type="ORF">SAMN04488056_11025</name>
</gene>
<name>A0A1I5IWH9_9HYPH</name>
<accession>A0A1I5IWH9</accession>
<dbReference type="STRING" id="655353.SAMN04488056_11025"/>
<keyword evidence="6" id="KW-1185">Reference proteome</keyword>
<dbReference type="AlphaFoldDB" id="A0A1I5IWH9"/>
<dbReference type="Proteomes" id="UP000199236">
    <property type="component" value="Unassembled WGS sequence"/>
</dbReference>
<dbReference type="InterPro" id="IPR020084">
    <property type="entry name" value="NUDIX_hydrolase_CS"/>
</dbReference>
<proteinExistence type="inferred from homology"/>
<comment type="cofactor">
    <cofactor evidence="1">
        <name>Mg(2+)</name>
        <dbReference type="ChEBI" id="CHEBI:18420"/>
    </cofactor>
</comment>
<evidence type="ECO:0000313" key="5">
    <source>
        <dbReference type="EMBL" id="SFO64877.1"/>
    </source>
</evidence>
<feature type="domain" description="Nudix hydrolase" evidence="4">
    <location>
        <begin position="27"/>
        <end position="159"/>
    </location>
</feature>
<comment type="similarity">
    <text evidence="3">Belongs to the Nudix hydrolase family.</text>
</comment>
<dbReference type="PANTHER" id="PTHR43736:SF1">
    <property type="entry name" value="DIHYDRONEOPTERIN TRIPHOSPHATE DIPHOSPHATASE"/>
    <property type="match status" value="1"/>
</dbReference>
<dbReference type="PRINTS" id="PR00502">
    <property type="entry name" value="NUDIXFAMILY"/>
</dbReference>
<dbReference type="PROSITE" id="PS51462">
    <property type="entry name" value="NUDIX"/>
    <property type="match status" value="1"/>
</dbReference>
<dbReference type="Gene3D" id="3.90.79.10">
    <property type="entry name" value="Nucleoside Triphosphate Pyrophosphohydrolase"/>
    <property type="match status" value="1"/>
</dbReference>
<dbReference type="PANTHER" id="PTHR43736">
    <property type="entry name" value="ADP-RIBOSE PYROPHOSPHATASE"/>
    <property type="match status" value="1"/>
</dbReference>
<keyword evidence="2 3" id="KW-0378">Hydrolase</keyword>
<dbReference type="PROSITE" id="PS00893">
    <property type="entry name" value="NUDIX_BOX"/>
    <property type="match status" value="1"/>
</dbReference>
<evidence type="ECO:0000256" key="2">
    <source>
        <dbReference type="ARBA" id="ARBA00022801"/>
    </source>
</evidence>
<dbReference type="EMBL" id="FOVR01000010">
    <property type="protein sequence ID" value="SFO64877.1"/>
    <property type="molecule type" value="Genomic_DNA"/>
</dbReference>
<evidence type="ECO:0000313" key="6">
    <source>
        <dbReference type="Proteomes" id="UP000199236"/>
    </source>
</evidence>
<reference evidence="5 6" key="1">
    <citation type="submission" date="2016-10" db="EMBL/GenBank/DDBJ databases">
        <authorList>
            <person name="de Groot N.N."/>
        </authorList>
    </citation>
    <scope>NUCLEOTIDE SEQUENCE [LARGE SCALE GENOMIC DNA]</scope>
    <source>
        <strain evidence="5 6">CGMCC 1.9157</strain>
    </source>
</reference>